<evidence type="ECO:0000313" key="1">
    <source>
        <dbReference type="EMBL" id="OWZ15161.1"/>
    </source>
</evidence>
<evidence type="ECO:0000313" key="2">
    <source>
        <dbReference type="Proteomes" id="UP000198211"/>
    </source>
</evidence>
<dbReference type="EMBL" id="NBNE01001181">
    <property type="protein sequence ID" value="OWZ15161.1"/>
    <property type="molecule type" value="Genomic_DNA"/>
</dbReference>
<organism evidence="1 2">
    <name type="scientific">Phytophthora megakarya</name>
    <dbReference type="NCBI Taxonomy" id="4795"/>
    <lineage>
        <taxon>Eukaryota</taxon>
        <taxon>Sar</taxon>
        <taxon>Stramenopiles</taxon>
        <taxon>Oomycota</taxon>
        <taxon>Peronosporomycetes</taxon>
        <taxon>Peronosporales</taxon>
        <taxon>Peronosporaceae</taxon>
        <taxon>Phytophthora</taxon>
    </lineage>
</organism>
<accession>A0A225WBQ6</accession>
<gene>
    <name evidence="1" type="ORF">PHMEG_00011248</name>
</gene>
<protein>
    <recommendedName>
        <fullName evidence="3">Bzip transcription factor</fullName>
    </recommendedName>
</protein>
<dbReference type="AlphaFoldDB" id="A0A225WBQ6"/>
<dbReference type="Proteomes" id="UP000198211">
    <property type="component" value="Unassembled WGS sequence"/>
</dbReference>
<name>A0A225WBQ6_9STRA</name>
<sequence length="197" mass="22269">MPPTPNVWAIALEYLRIFRHGFKPSTNERTALVLTFLQKFMAPDVSDGYFFGPQALLRNWELFSRCFGDVQVDLNSMASITEDILSATTTTSITISSNTLKLVFPHLNSDGYGGADGGAWSALAKRLEGQRLVMRSTVKFHWDNMNMRVIQMQTRSDMLTAVYHVLGSWEAVNHVFDGAFLTPECTFTSTSEHRYSW</sequence>
<reference evidence="2" key="1">
    <citation type="submission" date="2017-03" db="EMBL/GenBank/DDBJ databases">
        <title>Phytopthora megakarya and P. palmivora, two closely related causual agents of cacao black pod achieved similar genome size and gene model numbers by different mechanisms.</title>
        <authorList>
            <person name="Ali S."/>
            <person name="Shao J."/>
            <person name="Larry D.J."/>
            <person name="Kronmiller B."/>
            <person name="Shen D."/>
            <person name="Strem M.D."/>
            <person name="Melnick R.L."/>
            <person name="Guiltinan M.J."/>
            <person name="Tyler B.M."/>
            <person name="Meinhardt L.W."/>
            <person name="Bailey B.A."/>
        </authorList>
    </citation>
    <scope>NUCLEOTIDE SEQUENCE [LARGE SCALE GENOMIC DNA]</scope>
    <source>
        <strain evidence="2">zdho120</strain>
    </source>
</reference>
<keyword evidence="2" id="KW-1185">Reference proteome</keyword>
<comment type="caution">
    <text evidence="1">The sequence shown here is derived from an EMBL/GenBank/DDBJ whole genome shotgun (WGS) entry which is preliminary data.</text>
</comment>
<evidence type="ECO:0008006" key="3">
    <source>
        <dbReference type="Google" id="ProtNLM"/>
    </source>
</evidence>
<proteinExistence type="predicted"/>